<dbReference type="InterPro" id="IPR050245">
    <property type="entry name" value="PrsA_foldase"/>
</dbReference>
<dbReference type="GO" id="GO:0003755">
    <property type="term" value="F:peptidyl-prolyl cis-trans isomerase activity"/>
    <property type="evidence" value="ECO:0007669"/>
    <property type="project" value="UniProtKB-KW"/>
</dbReference>
<evidence type="ECO:0000256" key="4">
    <source>
        <dbReference type="ARBA" id="ARBA00023110"/>
    </source>
</evidence>
<keyword evidence="3" id="KW-0732">Signal</keyword>
<dbReference type="RefSeq" id="WP_054466532.1">
    <property type="nucleotide sequence ID" value="NZ_CP159837.1"/>
</dbReference>
<evidence type="ECO:0000256" key="5">
    <source>
        <dbReference type="ARBA" id="ARBA00023235"/>
    </source>
</evidence>
<dbReference type="SUPFAM" id="SSF109998">
    <property type="entry name" value="Triger factor/SurA peptide-binding domain-like"/>
    <property type="match status" value="1"/>
</dbReference>
<keyword evidence="5 6" id="KW-0413">Isomerase</keyword>
<evidence type="ECO:0000256" key="6">
    <source>
        <dbReference type="PROSITE-ProRule" id="PRU00278"/>
    </source>
</evidence>
<protein>
    <recommendedName>
        <fullName evidence="2">peptidylprolyl isomerase</fullName>
        <ecNumber evidence="2">5.2.1.8</ecNumber>
    </recommendedName>
</protein>
<comment type="catalytic activity">
    <reaction evidence="1">
        <text>[protein]-peptidylproline (omega=180) = [protein]-peptidylproline (omega=0)</text>
        <dbReference type="Rhea" id="RHEA:16237"/>
        <dbReference type="Rhea" id="RHEA-COMP:10747"/>
        <dbReference type="Rhea" id="RHEA-COMP:10748"/>
        <dbReference type="ChEBI" id="CHEBI:83833"/>
        <dbReference type="ChEBI" id="CHEBI:83834"/>
        <dbReference type="EC" id="5.2.1.8"/>
    </reaction>
</comment>
<dbReference type="InterPro" id="IPR000297">
    <property type="entry name" value="PPIase_PpiC"/>
</dbReference>
<feature type="domain" description="PpiC" evidence="7">
    <location>
        <begin position="125"/>
        <end position="215"/>
    </location>
</feature>
<dbReference type="PANTHER" id="PTHR47245">
    <property type="entry name" value="PEPTIDYLPROLYL ISOMERASE"/>
    <property type="match status" value="1"/>
</dbReference>
<sequence>MTAENFLTIGEENISLPQALGYLRASGDLQQFLMRILRQHVIAKEVAQRTDLEVDSSQIEQAIVNFRLQNQLVNPQSFDQWLTSQGTNYVDFRKQVTAGLKFELLKQAIVNSKVQEIFEQNKDSFEQVILSRIVVDNLPKAEELKTQLDKKPAQFEKLVKEHSTTGDRLFNGMMGAVTLGQLPDQISELLKDAKPGDIVGPVEFQNLYSVLRLEQRIPATLSGQLKQNLEEQVFEQWWQFQLQNQPVKLHIEPPKVEA</sequence>
<reference evidence="8" key="1">
    <citation type="submission" date="2024-07" db="EMBL/GenBank/DDBJ databases">
        <authorList>
            <person name="Kim Y.J."/>
            <person name="Jeong J.Y."/>
        </authorList>
    </citation>
    <scope>NUCLEOTIDE SEQUENCE</scope>
    <source>
        <strain evidence="8">GIHE-MW2</strain>
    </source>
</reference>
<dbReference type="AlphaFoldDB" id="A0AAU8JH43"/>
<dbReference type="PROSITE" id="PS50198">
    <property type="entry name" value="PPIC_PPIASE_2"/>
    <property type="match status" value="1"/>
</dbReference>
<dbReference type="PANTHER" id="PTHR47245:SF1">
    <property type="entry name" value="FOLDASE PROTEIN PRSA"/>
    <property type="match status" value="1"/>
</dbReference>
<evidence type="ECO:0000256" key="1">
    <source>
        <dbReference type="ARBA" id="ARBA00000971"/>
    </source>
</evidence>
<organism evidence="8">
    <name type="scientific">Planktothricoides raciborskii GIHE-MW2</name>
    <dbReference type="NCBI Taxonomy" id="2792601"/>
    <lineage>
        <taxon>Bacteria</taxon>
        <taxon>Bacillati</taxon>
        <taxon>Cyanobacteriota</taxon>
        <taxon>Cyanophyceae</taxon>
        <taxon>Oscillatoriophycideae</taxon>
        <taxon>Oscillatoriales</taxon>
        <taxon>Oscillatoriaceae</taxon>
        <taxon>Planktothricoides</taxon>
    </lineage>
</organism>
<accession>A0AAU8JH43</accession>
<evidence type="ECO:0000256" key="2">
    <source>
        <dbReference type="ARBA" id="ARBA00013194"/>
    </source>
</evidence>
<dbReference type="InterPro" id="IPR046357">
    <property type="entry name" value="PPIase_dom_sf"/>
</dbReference>
<dbReference type="Gene3D" id="3.10.50.40">
    <property type="match status" value="1"/>
</dbReference>
<gene>
    <name evidence="8" type="ORF">ABWT76_000993</name>
</gene>
<name>A0AAU8JH43_9CYAN</name>
<evidence type="ECO:0000256" key="3">
    <source>
        <dbReference type="ARBA" id="ARBA00022729"/>
    </source>
</evidence>
<dbReference type="InterPro" id="IPR027304">
    <property type="entry name" value="Trigger_fact/SurA_dom_sf"/>
</dbReference>
<dbReference type="Pfam" id="PF00639">
    <property type="entry name" value="Rotamase"/>
    <property type="match status" value="1"/>
</dbReference>
<dbReference type="EMBL" id="CP159837">
    <property type="protein sequence ID" value="XCM38161.1"/>
    <property type="molecule type" value="Genomic_DNA"/>
</dbReference>
<evidence type="ECO:0000313" key="8">
    <source>
        <dbReference type="EMBL" id="XCM38161.1"/>
    </source>
</evidence>
<dbReference type="Gene3D" id="1.10.4030.10">
    <property type="entry name" value="Porin chaperone SurA, peptide-binding domain"/>
    <property type="match status" value="1"/>
</dbReference>
<proteinExistence type="predicted"/>
<dbReference type="SUPFAM" id="SSF54534">
    <property type="entry name" value="FKBP-like"/>
    <property type="match status" value="1"/>
</dbReference>
<keyword evidence="4 6" id="KW-0697">Rotamase</keyword>
<dbReference type="EC" id="5.2.1.8" evidence="2"/>
<evidence type="ECO:0000259" key="7">
    <source>
        <dbReference type="PROSITE" id="PS50198"/>
    </source>
</evidence>